<dbReference type="InterPro" id="IPR013126">
    <property type="entry name" value="Hsp_70_fam"/>
</dbReference>
<dbReference type="GO" id="GO:0140662">
    <property type="term" value="F:ATP-dependent protein folding chaperone"/>
    <property type="evidence" value="ECO:0007669"/>
    <property type="project" value="InterPro"/>
</dbReference>
<dbReference type="Gene3D" id="3.30.420.40">
    <property type="match status" value="2"/>
</dbReference>
<dbReference type="EMBL" id="LAZP02000018">
    <property type="protein sequence ID" value="PFH62767.1"/>
    <property type="molecule type" value="Genomic_DNA"/>
</dbReference>
<dbReference type="FunFam" id="3.90.640.10:FF:000021">
    <property type="entry name" value="Heat shock protein 14"/>
    <property type="match status" value="1"/>
</dbReference>
<reference evidence="4 5" key="1">
    <citation type="journal article" date="2015" name="BMC Genomics">
        <title>Gene expression during zombie ant biting behavior reflects the complexity underlying fungal parasitic behavioral manipulation.</title>
        <authorList>
            <person name="de Bekker C."/>
            <person name="Ohm R.A."/>
            <person name="Loreto R.G."/>
            <person name="Sebastian A."/>
            <person name="Albert I."/>
            <person name="Merrow M."/>
            <person name="Brachmann A."/>
            <person name="Hughes D.P."/>
        </authorList>
    </citation>
    <scope>NUCLEOTIDE SEQUENCE [LARGE SCALE GENOMIC DNA]</scope>
    <source>
        <strain evidence="4 5">SC16a</strain>
    </source>
</reference>
<name>A0A2A9PPF6_OPHUN</name>
<keyword evidence="5" id="KW-1185">Reference proteome</keyword>
<dbReference type="OrthoDB" id="29851at2759"/>
<feature type="region of interest" description="Disordered" evidence="3">
    <location>
        <begin position="479"/>
        <end position="518"/>
    </location>
</feature>
<accession>A0A2A9PPF6</accession>
<dbReference type="PANTHER" id="PTHR45639:SF32">
    <property type="entry name" value="HEAT SHOCK PROTEIN PDR13"/>
    <property type="match status" value="1"/>
</dbReference>
<dbReference type="GO" id="GO:0005829">
    <property type="term" value="C:cytosol"/>
    <property type="evidence" value="ECO:0007669"/>
    <property type="project" value="TreeGrafter"/>
</dbReference>
<dbReference type="SUPFAM" id="SSF53067">
    <property type="entry name" value="Actin-like ATPase domain"/>
    <property type="match status" value="2"/>
</dbReference>
<evidence type="ECO:0000313" key="4">
    <source>
        <dbReference type="EMBL" id="PFH62767.1"/>
    </source>
</evidence>
<dbReference type="AlphaFoldDB" id="A0A2A9PPF6"/>
<dbReference type="CDD" id="cd10232">
    <property type="entry name" value="ASKHA_NBD_HSP70_ScSsz1p-like"/>
    <property type="match status" value="1"/>
</dbReference>
<evidence type="ECO:0000313" key="5">
    <source>
        <dbReference type="Proteomes" id="UP000037136"/>
    </source>
</evidence>
<dbReference type="PRINTS" id="PR00301">
    <property type="entry name" value="HEATSHOCK70"/>
</dbReference>
<dbReference type="Gene3D" id="3.90.640.10">
    <property type="entry name" value="Actin, Chain A, domain 4"/>
    <property type="match status" value="1"/>
</dbReference>
<sequence length="571" mass="60713">MSQSRGAKPGPEPAERVVIGIAFGNSNSSIAFTIDDKAEVIANEDGDRQIPTVLSYVDGDEYYGSHAKTFLVRNPSNTIAYFRDFLGKEFKAIDPTHCHAAAHPLDSAGTVNFSVKDKGPDDEPTSVSVAEAGTRYLRRLVHSASEYLGKKVTSAVIAVPTDCGDKQREALIEAVNAAGVEVLQLISDPVAAALAYDARPEAVIEDKMVVVADFGGTRSDVAVIASRGGMYTILATVHDYEFAGVQLDQALIDHFAKEFMKKHSTDPRSNPKSLAKLRLEAESTKKALSLGTNAQFSVESLADGYDFSMTLNRVRYEMLIRGVLAGFNRLVEGAVKKAGLDVLDIDEVIMCGGTSHTPRIARNLADMFQTTTKILAPATSTTAVNPSELQARGAALQASLIQEYEMGDIEQSTHPAVTTVNHISNAIGVVAVGADGEETFTPVMQAETAAPARRIVHLGCAKDVGGDFLIKVVEGGTHIKVTKPPPKPQQPVANGDKADDDSDSDDDSVEEEDKREKVWKIGRPLAEAAVSGVKKGGKVEVTINVAADLAITMTAREVGSKGGVRGTLAAP</sequence>
<evidence type="ECO:0000256" key="3">
    <source>
        <dbReference type="SAM" id="MobiDB-lite"/>
    </source>
</evidence>
<reference evidence="4 5" key="2">
    <citation type="journal article" date="2017" name="Sci. Rep.">
        <title>Ant-infecting Ophiocordyceps genomes reveal a high diversity of potential behavioral manipulation genes and a possible major role for enterotoxins.</title>
        <authorList>
            <person name="de Bekker C."/>
            <person name="Ohm R.A."/>
            <person name="Evans H.C."/>
            <person name="Brachmann A."/>
            <person name="Hughes D.P."/>
        </authorList>
    </citation>
    <scope>NUCLEOTIDE SEQUENCE [LARGE SCALE GENOMIC DNA]</scope>
    <source>
        <strain evidence="4 5">SC16a</strain>
    </source>
</reference>
<keyword evidence="2" id="KW-0067">ATP-binding</keyword>
<evidence type="ECO:0000256" key="2">
    <source>
        <dbReference type="ARBA" id="ARBA00022840"/>
    </source>
</evidence>
<gene>
    <name evidence="4" type="ORF">XA68_11990</name>
</gene>
<feature type="compositionally biased region" description="Acidic residues" evidence="3">
    <location>
        <begin position="498"/>
        <end position="511"/>
    </location>
</feature>
<dbReference type="Proteomes" id="UP000037136">
    <property type="component" value="Unassembled WGS sequence"/>
</dbReference>
<dbReference type="PANTHER" id="PTHR45639">
    <property type="entry name" value="HSC70CB, ISOFORM G-RELATED"/>
    <property type="match status" value="1"/>
</dbReference>
<proteinExistence type="predicted"/>
<keyword evidence="1" id="KW-0547">Nucleotide-binding</keyword>
<dbReference type="InterPro" id="IPR043129">
    <property type="entry name" value="ATPase_NBD"/>
</dbReference>
<evidence type="ECO:0000256" key="1">
    <source>
        <dbReference type="ARBA" id="ARBA00022741"/>
    </source>
</evidence>
<organism evidence="4 5">
    <name type="scientific">Ophiocordyceps unilateralis</name>
    <name type="common">Zombie-ant fungus</name>
    <name type="synonym">Torrubia unilateralis</name>
    <dbReference type="NCBI Taxonomy" id="268505"/>
    <lineage>
        <taxon>Eukaryota</taxon>
        <taxon>Fungi</taxon>
        <taxon>Dikarya</taxon>
        <taxon>Ascomycota</taxon>
        <taxon>Pezizomycotina</taxon>
        <taxon>Sordariomycetes</taxon>
        <taxon>Hypocreomycetidae</taxon>
        <taxon>Hypocreales</taxon>
        <taxon>Ophiocordycipitaceae</taxon>
        <taxon>Ophiocordyceps</taxon>
    </lineage>
</organism>
<comment type="caution">
    <text evidence="4">The sequence shown here is derived from an EMBL/GenBank/DDBJ whole genome shotgun (WGS) entry which is preliminary data.</text>
</comment>
<dbReference type="GO" id="GO:0005524">
    <property type="term" value="F:ATP binding"/>
    <property type="evidence" value="ECO:0007669"/>
    <property type="project" value="UniProtKB-KW"/>
</dbReference>
<dbReference type="STRING" id="268505.A0A2A9PPF6"/>
<dbReference type="Pfam" id="PF00012">
    <property type="entry name" value="HSP70"/>
    <property type="match status" value="1"/>
</dbReference>
<dbReference type="GO" id="GO:0005634">
    <property type="term" value="C:nucleus"/>
    <property type="evidence" value="ECO:0007669"/>
    <property type="project" value="TreeGrafter"/>
</dbReference>
<dbReference type="Gene3D" id="3.30.30.30">
    <property type="match status" value="1"/>
</dbReference>
<protein>
    <submittedName>
        <fullName evidence="4">Uncharacterized protein</fullName>
    </submittedName>
</protein>
<dbReference type="FunFam" id="3.30.30.30:FF:000009">
    <property type="entry name" value="Heat shock protein Hsp70"/>
    <property type="match status" value="1"/>
</dbReference>